<keyword evidence="4" id="KW-1185">Reference proteome</keyword>
<feature type="domain" description="Response regulatory" evidence="2">
    <location>
        <begin position="19"/>
        <end position="137"/>
    </location>
</feature>
<feature type="modified residue" description="4-aspartylphosphate" evidence="1">
    <location>
        <position position="73"/>
    </location>
</feature>
<dbReference type="SUPFAM" id="SSF52172">
    <property type="entry name" value="CheY-like"/>
    <property type="match status" value="1"/>
</dbReference>
<sequence length="153" mass="16172">MAANAAKTDNTAQTQRVNTVLLYSDDPLVRQTMRLAVGERPAPELTVEFVEASTYAEVLRLMDGYEIDLLLLDGEAAPAGGIGIARQVRDEFDAPPPVVLAIARAADKWLAAYAEVDATVRLPLDPFETGQTVAALLRGEVGDLPAGVAPTAG</sequence>
<accession>A0ABN3NBF4</accession>
<evidence type="ECO:0000313" key="4">
    <source>
        <dbReference type="Proteomes" id="UP001499978"/>
    </source>
</evidence>
<evidence type="ECO:0000313" key="3">
    <source>
        <dbReference type="EMBL" id="GAA2517742.1"/>
    </source>
</evidence>
<reference evidence="3 4" key="1">
    <citation type="journal article" date="2019" name="Int. J. Syst. Evol. Microbiol.">
        <title>The Global Catalogue of Microorganisms (GCM) 10K type strain sequencing project: providing services to taxonomists for standard genome sequencing and annotation.</title>
        <authorList>
            <consortium name="The Broad Institute Genomics Platform"/>
            <consortium name="The Broad Institute Genome Sequencing Center for Infectious Disease"/>
            <person name="Wu L."/>
            <person name="Ma J."/>
        </authorList>
    </citation>
    <scope>NUCLEOTIDE SEQUENCE [LARGE SCALE GENOMIC DNA]</scope>
    <source>
        <strain evidence="3 4">JCM 3367</strain>
    </source>
</reference>
<proteinExistence type="predicted"/>
<dbReference type="InterPro" id="IPR011006">
    <property type="entry name" value="CheY-like_superfamily"/>
</dbReference>
<evidence type="ECO:0000256" key="1">
    <source>
        <dbReference type="PROSITE-ProRule" id="PRU00169"/>
    </source>
</evidence>
<dbReference type="PROSITE" id="PS50110">
    <property type="entry name" value="RESPONSE_REGULATORY"/>
    <property type="match status" value="1"/>
</dbReference>
<dbReference type="EMBL" id="BAAARY010000004">
    <property type="protein sequence ID" value="GAA2517742.1"/>
    <property type="molecule type" value="Genomic_DNA"/>
</dbReference>
<keyword evidence="1" id="KW-0597">Phosphoprotein</keyword>
<evidence type="ECO:0000259" key="2">
    <source>
        <dbReference type="PROSITE" id="PS50110"/>
    </source>
</evidence>
<dbReference type="InterPro" id="IPR001789">
    <property type="entry name" value="Sig_transdc_resp-reg_receiver"/>
</dbReference>
<name>A0ABN3NBF4_9ACTN</name>
<comment type="caution">
    <text evidence="3">The sequence shown here is derived from an EMBL/GenBank/DDBJ whole genome shotgun (WGS) entry which is preliminary data.</text>
</comment>
<gene>
    <name evidence="3" type="ORF">GCM10010201_13260</name>
</gene>
<dbReference type="Proteomes" id="UP001499978">
    <property type="component" value="Unassembled WGS sequence"/>
</dbReference>
<organism evidence="3 4">
    <name type="scientific">Pilimelia columellifera subsp. columellifera</name>
    <dbReference type="NCBI Taxonomy" id="706583"/>
    <lineage>
        <taxon>Bacteria</taxon>
        <taxon>Bacillati</taxon>
        <taxon>Actinomycetota</taxon>
        <taxon>Actinomycetes</taxon>
        <taxon>Micromonosporales</taxon>
        <taxon>Micromonosporaceae</taxon>
        <taxon>Pilimelia</taxon>
    </lineage>
</organism>
<protein>
    <recommendedName>
        <fullName evidence="2">Response regulatory domain-containing protein</fullName>
    </recommendedName>
</protein>
<dbReference type="Gene3D" id="3.40.50.2300">
    <property type="match status" value="1"/>
</dbReference>